<evidence type="ECO:0000259" key="2">
    <source>
        <dbReference type="Pfam" id="PF18735"/>
    </source>
</evidence>
<keyword evidence="1" id="KW-0472">Membrane</keyword>
<name>A0ABX0JNB9_9PROT</name>
<protein>
    <recommendedName>
        <fullName evidence="2">RiboL-PSP-HEPN domain-containing protein</fullName>
    </recommendedName>
</protein>
<sequence>MISITKKPTSIFKQRIKRIKIISNIGDEIDRNKNPQLYDEKILLLNGLYLVNIVAFWQVFIENMVTYGCNLIKKSITTKPEELLYEIVCNKANYVLKKFNTPDRDRINKVFYDCFGIEKITECWRNGNGNFMKEYNVLNEIINERHYYVHTGKFKKINLSFEDRFKDSDDIFVLAVLLESAIIDNLREYKIN</sequence>
<keyword evidence="1" id="KW-1133">Transmembrane helix</keyword>
<comment type="caution">
    <text evidence="3">The sequence shown here is derived from an EMBL/GenBank/DDBJ whole genome shotgun (WGS) entry which is preliminary data.</text>
</comment>
<reference evidence="3 4" key="1">
    <citation type="journal article" date="2020" name="Int. J. Syst. Evol. Microbiol.">
        <title>Novel acetic acid bacteria from cider fermentations: Acetobacter conturbans sp. nov. and Acetobacter fallax sp. nov.</title>
        <authorList>
            <person name="Sombolestani A.S."/>
            <person name="Cleenwerck I."/>
            <person name="Cnockaert M."/>
            <person name="Borremans W."/>
            <person name="Wieme A.D."/>
            <person name="De Vuyst L."/>
            <person name="Vandamme P."/>
        </authorList>
    </citation>
    <scope>NUCLEOTIDE SEQUENCE [LARGE SCALE GENOMIC DNA]</scope>
    <source>
        <strain evidence="3 4">LMG 30640</strain>
    </source>
</reference>
<dbReference type="EMBL" id="WOTB01000004">
    <property type="protein sequence ID" value="NHN83991.1"/>
    <property type="molecule type" value="Genomic_DNA"/>
</dbReference>
<gene>
    <name evidence="3" type="ORF">GOB93_04955</name>
</gene>
<feature type="domain" description="RiboL-PSP-HEPN" evidence="2">
    <location>
        <begin position="15"/>
        <end position="182"/>
    </location>
</feature>
<keyword evidence="4" id="KW-1185">Reference proteome</keyword>
<organism evidence="3 4">
    <name type="scientific">Acetobacter musti</name>
    <dbReference type="NCBI Taxonomy" id="864732"/>
    <lineage>
        <taxon>Bacteria</taxon>
        <taxon>Pseudomonadati</taxon>
        <taxon>Pseudomonadota</taxon>
        <taxon>Alphaproteobacteria</taxon>
        <taxon>Acetobacterales</taxon>
        <taxon>Acetobacteraceae</taxon>
        <taxon>Acetobacter</taxon>
    </lineage>
</organism>
<evidence type="ECO:0000256" key="1">
    <source>
        <dbReference type="SAM" id="Phobius"/>
    </source>
</evidence>
<feature type="transmembrane region" description="Helical" evidence="1">
    <location>
        <begin position="42"/>
        <end position="60"/>
    </location>
</feature>
<accession>A0ABX0JNB9</accession>
<dbReference type="Pfam" id="PF18735">
    <property type="entry name" value="HEPN_RiboL-PSP"/>
    <property type="match status" value="1"/>
</dbReference>
<evidence type="ECO:0000313" key="3">
    <source>
        <dbReference type="EMBL" id="NHN83991.1"/>
    </source>
</evidence>
<dbReference type="RefSeq" id="WP_173582373.1">
    <property type="nucleotide sequence ID" value="NZ_WOTB01000004.1"/>
</dbReference>
<keyword evidence="1" id="KW-0812">Transmembrane</keyword>
<dbReference type="InterPro" id="IPR041519">
    <property type="entry name" value="HEPN_RiboL-PSP"/>
</dbReference>
<evidence type="ECO:0000313" key="4">
    <source>
        <dbReference type="Proteomes" id="UP000635278"/>
    </source>
</evidence>
<dbReference type="Proteomes" id="UP000635278">
    <property type="component" value="Unassembled WGS sequence"/>
</dbReference>
<proteinExistence type="predicted"/>